<gene>
    <name evidence="2" type="ORF">K435DRAFT_636221</name>
</gene>
<protein>
    <recommendedName>
        <fullName evidence="1">DUF6570 domain-containing protein</fullName>
    </recommendedName>
</protein>
<evidence type="ECO:0000259" key="1">
    <source>
        <dbReference type="Pfam" id="PF20209"/>
    </source>
</evidence>
<accession>A0A4S8LQI8</accession>
<dbReference type="EMBL" id="ML179302">
    <property type="protein sequence ID" value="THU91614.1"/>
    <property type="molecule type" value="Genomic_DNA"/>
</dbReference>
<reference evidence="2 3" key="1">
    <citation type="journal article" date="2019" name="Nat. Ecol. Evol.">
        <title>Megaphylogeny resolves global patterns of mushroom evolution.</title>
        <authorList>
            <person name="Varga T."/>
            <person name="Krizsan K."/>
            <person name="Foldi C."/>
            <person name="Dima B."/>
            <person name="Sanchez-Garcia M."/>
            <person name="Sanchez-Ramirez S."/>
            <person name="Szollosi G.J."/>
            <person name="Szarkandi J.G."/>
            <person name="Papp V."/>
            <person name="Albert L."/>
            <person name="Andreopoulos W."/>
            <person name="Angelini C."/>
            <person name="Antonin V."/>
            <person name="Barry K.W."/>
            <person name="Bougher N.L."/>
            <person name="Buchanan P."/>
            <person name="Buyck B."/>
            <person name="Bense V."/>
            <person name="Catcheside P."/>
            <person name="Chovatia M."/>
            <person name="Cooper J."/>
            <person name="Damon W."/>
            <person name="Desjardin D."/>
            <person name="Finy P."/>
            <person name="Geml J."/>
            <person name="Haridas S."/>
            <person name="Hughes K."/>
            <person name="Justo A."/>
            <person name="Karasinski D."/>
            <person name="Kautmanova I."/>
            <person name="Kiss B."/>
            <person name="Kocsube S."/>
            <person name="Kotiranta H."/>
            <person name="LaButti K.M."/>
            <person name="Lechner B.E."/>
            <person name="Liimatainen K."/>
            <person name="Lipzen A."/>
            <person name="Lukacs Z."/>
            <person name="Mihaltcheva S."/>
            <person name="Morgado L.N."/>
            <person name="Niskanen T."/>
            <person name="Noordeloos M.E."/>
            <person name="Ohm R.A."/>
            <person name="Ortiz-Santana B."/>
            <person name="Ovrebo C."/>
            <person name="Racz N."/>
            <person name="Riley R."/>
            <person name="Savchenko A."/>
            <person name="Shiryaev A."/>
            <person name="Soop K."/>
            <person name="Spirin V."/>
            <person name="Szebenyi C."/>
            <person name="Tomsovsky M."/>
            <person name="Tulloss R.E."/>
            <person name="Uehling J."/>
            <person name="Grigoriev I.V."/>
            <person name="Vagvolgyi C."/>
            <person name="Papp T."/>
            <person name="Martin F.M."/>
            <person name="Miettinen O."/>
            <person name="Hibbett D.S."/>
            <person name="Nagy L.G."/>
        </authorList>
    </citation>
    <scope>NUCLEOTIDE SEQUENCE [LARGE SCALE GENOMIC DNA]</scope>
    <source>
        <strain evidence="2 3">CBS 962.96</strain>
    </source>
</reference>
<feature type="domain" description="DUF6570" evidence="1">
    <location>
        <begin position="8"/>
        <end position="102"/>
    </location>
</feature>
<feature type="non-terminal residue" evidence="2">
    <location>
        <position position="1"/>
    </location>
</feature>
<dbReference type="Proteomes" id="UP000297245">
    <property type="component" value="Unassembled WGS sequence"/>
</dbReference>
<name>A0A4S8LQI8_DENBC</name>
<organism evidence="2 3">
    <name type="scientific">Dendrothele bispora (strain CBS 962.96)</name>
    <dbReference type="NCBI Taxonomy" id="1314807"/>
    <lineage>
        <taxon>Eukaryota</taxon>
        <taxon>Fungi</taxon>
        <taxon>Dikarya</taxon>
        <taxon>Basidiomycota</taxon>
        <taxon>Agaricomycotina</taxon>
        <taxon>Agaricomycetes</taxon>
        <taxon>Agaricomycetidae</taxon>
        <taxon>Agaricales</taxon>
        <taxon>Agaricales incertae sedis</taxon>
        <taxon>Dendrothele</taxon>
    </lineage>
</organism>
<dbReference type="OrthoDB" id="2869144at2759"/>
<dbReference type="InterPro" id="IPR046700">
    <property type="entry name" value="DUF6570"/>
</dbReference>
<evidence type="ECO:0000313" key="2">
    <source>
        <dbReference type="EMBL" id="THU91614.1"/>
    </source>
</evidence>
<evidence type="ECO:0000313" key="3">
    <source>
        <dbReference type="Proteomes" id="UP000297245"/>
    </source>
</evidence>
<proteinExistence type="predicted"/>
<keyword evidence="3" id="KW-1185">Reference proteome</keyword>
<sequence>DGGDVDCPLVQVWQVQGGQYKYTSHISNFPRETAVFHAKVPILPEQVDVIIMHRKGQASTLNLALTEDFCVRRAPVQQWFKYLMVNHPTFQSNECTVDFDALNQLPEDRSIYDCLHDVDGDNPGDVPETPLYSQGFVPAAGTWQNEIEQLQAAALNSDEPVILTVPLVHGTPINENSQTAIAMNAFPTLRFPSGQANYTATCSTAVTMSEWASHLIRLEGGRFTCHPQFCYGALNTILWDKAWKEANWY</sequence>
<dbReference type="Pfam" id="PF20209">
    <property type="entry name" value="DUF6570"/>
    <property type="match status" value="1"/>
</dbReference>
<feature type="non-terminal residue" evidence="2">
    <location>
        <position position="249"/>
    </location>
</feature>
<dbReference type="AlphaFoldDB" id="A0A4S8LQI8"/>